<keyword evidence="7" id="KW-1185">Reference proteome</keyword>
<dbReference type="Pfam" id="PF10165">
    <property type="entry name" value="Ric8"/>
    <property type="match status" value="1"/>
</dbReference>
<evidence type="ECO:0000256" key="4">
    <source>
        <dbReference type="ARBA" id="ARBA00022658"/>
    </source>
</evidence>
<dbReference type="GO" id="GO:0005085">
    <property type="term" value="F:guanyl-nucleotide exchange factor activity"/>
    <property type="evidence" value="ECO:0007669"/>
    <property type="project" value="UniProtKB-KW"/>
</dbReference>
<dbReference type="SUPFAM" id="SSF48371">
    <property type="entry name" value="ARM repeat"/>
    <property type="match status" value="1"/>
</dbReference>
<dbReference type="GO" id="GO:0007186">
    <property type="term" value="P:G protein-coupled receptor signaling pathway"/>
    <property type="evidence" value="ECO:0007669"/>
    <property type="project" value="TreeGrafter"/>
</dbReference>
<dbReference type="GO" id="GO:0005938">
    <property type="term" value="C:cell cortex"/>
    <property type="evidence" value="ECO:0007669"/>
    <property type="project" value="UniProtKB-SubCell"/>
</dbReference>
<protein>
    <recommendedName>
        <fullName evidence="8">Synembryn-A</fullName>
    </recommendedName>
</protein>
<dbReference type="GO" id="GO:0001965">
    <property type="term" value="F:G-protein alpha-subunit binding"/>
    <property type="evidence" value="ECO:0007669"/>
    <property type="project" value="TreeGrafter"/>
</dbReference>
<dbReference type="PANTHER" id="PTHR12425:SF5">
    <property type="entry name" value="SYNEMBRYN"/>
    <property type="match status" value="1"/>
</dbReference>
<keyword evidence="5" id="KW-0143">Chaperone</keyword>
<evidence type="ECO:0000313" key="6">
    <source>
        <dbReference type="EMBL" id="KAK9507476.1"/>
    </source>
</evidence>
<comment type="caution">
    <text evidence="6">The sequence shown here is derived from an EMBL/GenBank/DDBJ whole genome shotgun (WGS) entry which is preliminary data.</text>
</comment>
<evidence type="ECO:0000256" key="1">
    <source>
        <dbReference type="ARBA" id="ARBA00004544"/>
    </source>
</evidence>
<dbReference type="PANTHER" id="PTHR12425">
    <property type="entry name" value="SYNEMBRYN"/>
    <property type="match status" value="1"/>
</dbReference>
<dbReference type="EMBL" id="JAPXFL010000004">
    <property type="protein sequence ID" value="KAK9507476.1"/>
    <property type="molecule type" value="Genomic_DNA"/>
</dbReference>
<evidence type="ECO:0000256" key="5">
    <source>
        <dbReference type="ARBA" id="ARBA00023186"/>
    </source>
</evidence>
<evidence type="ECO:0000256" key="3">
    <source>
        <dbReference type="ARBA" id="ARBA00022490"/>
    </source>
</evidence>
<comment type="similarity">
    <text evidence="2">Belongs to the synembryn family.</text>
</comment>
<accession>A0AAW1D9V3</accession>
<dbReference type="AlphaFoldDB" id="A0AAW1D9V3"/>
<keyword evidence="3" id="KW-0963">Cytoplasm</keyword>
<comment type="subcellular location">
    <subcellularLocation>
        <location evidence="1">Cytoplasm</location>
        <location evidence="1">Cell cortex</location>
    </subcellularLocation>
</comment>
<dbReference type="InterPro" id="IPR016024">
    <property type="entry name" value="ARM-type_fold"/>
</dbReference>
<evidence type="ECO:0000256" key="2">
    <source>
        <dbReference type="ARBA" id="ARBA00009049"/>
    </source>
</evidence>
<evidence type="ECO:0008006" key="8">
    <source>
        <dbReference type="Google" id="ProtNLM"/>
    </source>
</evidence>
<dbReference type="Proteomes" id="UP001461498">
    <property type="component" value="Unassembled WGS sequence"/>
</dbReference>
<evidence type="ECO:0000313" key="7">
    <source>
        <dbReference type="Proteomes" id="UP001461498"/>
    </source>
</evidence>
<gene>
    <name evidence="6" type="ORF">O3M35_007328</name>
</gene>
<dbReference type="InterPro" id="IPR008376">
    <property type="entry name" value="Chaperone_Ric-8_A/B"/>
</dbReference>
<keyword evidence="4" id="KW-0344">Guanine-nucleotide releasing factor</keyword>
<organism evidence="6 7">
    <name type="scientific">Rhynocoris fuscipes</name>
    <dbReference type="NCBI Taxonomy" id="488301"/>
    <lineage>
        <taxon>Eukaryota</taxon>
        <taxon>Metazoa</taxon>
        <taxon>Ecdysozoa</taxon>
        <taxon>Arthropoda</taxon>
        <taxon>Hexapoda</taxon>
        <taxon>Insecta</taxon>
        <taxon>Pterygota</taxon>
        <taxon>Neoptera</taxon>
        <taxon>Paraneoptera</taxon>
        <taxon>Hemiptera</taxon>
        <taxon>Heteroptera</taxon>
        <taxon>Panheteroptera</taxon>
        <taxon>Cimicomorpha</taxon>
        <taxon>Reduviidae</taxon>
        <taxon>Harpactorinae</taxon>
        <taxon>Harpactorini</taxon>
        <taxon>Rhynocoris</taxon>
    </lineage>
</organism>
<dbReference type="InterPro" id="IPR019318">
    <property type="entry name" value="Gua_nucleotide_exch_fac_Ric8"/>
</dbReference>
<reference evidence="6 7" key="1">
    <citation type="submission" date="2022-12" db="EMBL/GenBank/DDBJ databases">
        <title>Chromosome-level genome assembly of true bugs.</title>
        <authorList>
            <person name="Ma L."/>
            <person name="Li H."/>
        </authorList>
    </citation>
    <scope>NUCLEOTIDE SEQUENCE [LARGE SCALE GENOMIC DNA]</scope>
    <source>
        <strain evidence="6">Lab_2022b</strain>
    </source>
</reference>
<name>A0AAW1D9V3_9HEMI</name>
<proteinExistence type="inferred from homology"/>
<sequence>MINSYDVTVLLCNRMKIKFKDSIVNYGIKLFDMKLMFLLTALCESTQVNIYKNYNALKLFIDLLNDELKIAKKNANEFGVSILNEEQFKFCCELLKTLFNILMPVKTENSSKQKELLRVLRELLVTETSTGDLGVHGHVINLLTLMPLEVLNEIIIPGHDVKKSNLKNNPGMLAVAKILNYLDVMLTETVGKLKPIETLSPVLLVLLHLAQTNSLFRKYIKMEVLPNLKEVHKRPEEGDSLRSKLCRLLTSPMDSVREPVADLLFTLCREDVGRMVKYTGYGNSAGLFARRGLSNGPLSYSSDSDSDTEEYTKHKDEIDPVLGCLPGPKDNSIEEMTEEQKEYLAVELANKIDKLQREGVIQPCSIGADGKPQPLEHVLQLQMQEKLNFKNNDSNGS</sequence>
<dbReference type="PRINTS" id="PR01802">
    <property type="entry name" value="SYNEMBRYN"/>
</dbReference>